<name>A0ABY8MGF0_9SPIO</name>
<gene>
    <name evidence="1" type="ORF">P0082_11480</name>
</gene>
<evidence type="ECO:0000313" key="1">
    <source>
        <dbReference type="EMBL" id="WGK69087.1"/>
    </source>
</evidence>
<keyword evidence="2" id="KW-1185">Reference proteome</keyword>
<evidence type="ECO:0008006" key="3">
    <source>
        <dbReference type="Google" id="ProtNLM"/>
    </source>
</evidence>
<sequence length="273" mass="29393">MLGCAPLSDTDTPPSTPNPEISFSVTAVASSVQLEVNSIPAIKDVGAVIRPATEAVPTQTGAQAGNGYVKLSIDADSTRKFSISQHYDSDFEDGGFTLADVLAPNTNYKLYLFTPSTIDLGQTKIKGGEIQGDRIEIPFTTASLPAAGDAVWSGALGTTADVINLKEYHFMQAQTGVIVTYFQIAKPTFIQEVSSRDSEDTTTYATRGSYTPSGGAFPRTNIYYNYGGITGYTFDYVYFIVSEKLPILKIGFQSTHTDGKGNSIHFLIPVSRY</sequence>
<accession>A0ABY8MGF0</accession>
<dbReference type="EMBL" id="CP123443">
    <property type="protein sequence ID" value="WGK69087.1"/>
    <property type="molecule type" value="Genomic_DNA"/>
</dbReference>
<proteinExistence type="predicted"/>
<protein>
    <recommendedName>
        <fullName evidence="3">Lipoprotein</fullName>
    </recommendedName>
</protein>
<evidence type="ECO:0000313" key="2">
    <source>
        <dbReference type="Proteomes" id="UP001228690"/>
    </source>
</evidence>
<organism evidence="1 2">
    <name type="scientific">Candidatus Haliotispira prima</name>
    <dbReference type="NCBI Taxonomy" id="3034016"/>
    <lineage>
        <taxon>Bacteria</taxon>
        <taxon>Pseudomonadati</taxon>
        <taxon>Spirochaetota</taxon>
        <taxon>Spirochaetia</taxon>
        <taxon>Spirochaetales</taxon>
        <taxon>Spirochaetaceae</taxon>
        <taxon>Candidatus Haliotispira</taxon>
    </lineage>
</organism>
<dbReference type="RefSeq" id="WP_326927275.1">
    <property type="nucleotide sequence ID" value="NZ_CP123443.1"/>
</dbReference>
<reference evidence="1 2" key="1">
    <citation type="submission" date="2023-04" db="EMBL/GenBank/DDBJ databases">
        <title>Spirochaete genome identified in red abalone sample constitutes a novel genus.</title>
        <authorList>
            <person name="Sharma S.P."/>
            <person name="Purcell C.M."/>
            <person name="Hyde J.R."/>
            <person name="Severin A.J."/>
        </authorList>
    </citation>
    <scope>NUCLEOTIDE SEQUENCE [LARGE SCALE GENOMIC DNA]</scope>
    <source>
        <strain evidence="1 2">SP-2023</strain>
    </source>
</reference>
<dbReference type="Proteomes" id="UP001228690">
    <property type="component" value="Chromosome"/>
</dbReference>